<dbReference type="EMBL" id="MN739781">
    <property type="protein sequence ID" value="QHT26217.1"/>
    <property type="molecule type" value="Genomic_DNA"/>
</dbReference>
<accession>A0A6C0EAK3</accession>
<proteinExistence type="predicted"/>
<reference evidence="1" key="1">
    <citation type="journal article" date="2020" name="Nature">
        <title>Giant virus diversity and host interactions through global metagenomics.</title>
        <authorList>
            <person name="Schulz F."/>
            <person name="Roux S."/>
            <person name="Paez-Espino D."/>
            <person name="Jungbluth S."/>
            <person name="Walsh D.A."/>
            <person name="Denef V.J."/>
            <person name="McMahon K.D."/>
            <person name="Konstantinidis K.T."/>
            <person name="Eloe-Fadrosh E.A."/>
            <person name="Kyrpides N.C."/>
            <person name="Woyke T."/>
        </authorList>
    </citation>
    <scope>NUCLEOTIDE SEQUENCE</scope>
    <source>
        <strain evidence="1">GVMAG-M-3300023179-27</strain>
    </source>
</reference>
<name>A0A6C0EAK3_9ZZZZ</name>
<sequence length="143" mass="16691">MENELLRLKFTLNNNVYCAVFCKAEYFVTDAEDEAADDIDTVKYHYINRLPSPYFYLFTINDGMMKLTNSNLNLHGHKYLGKRDNVDTFMWGNIEPTIDENSITIPLANLGTIKFTKDKQVEYSFPSFRMNQLITHKGIFELL</sequence>
<protein>
    <submittedName>
        <fullName evidence="1">Uncharacterized protein</fullName>
    </submittedName>
</protein>
<dbReference type="AlphaFoldDB" id="A0A6C0EAK3"/>
<evidence type="ECO:0000313" key="1">
    <source>
        <dbReference type="EMBL" id="QHT26217.1"/>
    </source>
</evidence>
<organism evidence="1">
    <name type="scientific">viral metagenome</name>
    <dbReference type="NCBI Taxonomy" id="1070528"/>
    <lineage>
        <taxon>unclassified sequences</taxon>
        <taxon>metagenomes</taxon>
        <taxon>organismal metagenomes</taxon>
    </lineage>
</organism>